<keyword evidence="1" id="KW-1133">Transmembrane helix</keyword>
<feature type="transmembrane region" description="Helical" evidence="1">
    <location>
        <begin position="189"/>
        <end position="213"/>
    </location>
</feature>
<proteinExistence type="predicted"/>
<feature type="transmembrane region" description="Helical" evidence="1">
    <location>
        <begin position="74"/>
        <end position="96"/>
    </location>
</feature>
<accession>U5VRP1</accession>
<dbReference type="AlphaFoldDB" id="U5VRP1"/>
<feature type="transmembrane region" description="Helical" evidence="1">
    <location>
        <begin position="34"/>
        <end position="53"/>
    </location>
</feature>
<keyword evidence="1" id="KW-0472">Membrane</keyword>
<dbReference type="RefSeq" id="WP_023359060.1">
    <property type="nucleotide sequence ID" value="NC_022657.1"/>
</dbReference>
<reference evidence="2 3" key="1">
    <citation type="journal article" date="2014" name="J. Biotechnol.">
        <title>Complete genome sequence of the actinobacterium Actinoplanes friuliensis HAG 010964, producer of the lipopeptide antibiotic friulimycin.</title>
        <authorList>
            <person name="Ruckert C."/>
            <person name="Szczepanowski R."/>
            <person name="Albersmeier A."/>
            <person name="Goesmann A."/>
            <person name="Fischer N."/>
            <person name="Steinkamper A."/>
            <person name="Puhler A."/>
            <person name="Biener R."/>
            <person name="Schwartz D."/>
            <person name="Kalinowski J."/>
        </authorList>
    </citation>
    <scope>NUCLEOTIDE SEQUENCE [LARGE SCALE GENOMIC DNA]</scope>
    <source>
        <strain evidence="2 3">DSM 7358</strain>
    </source>
</reference>
<dbReference type="Proteomes" id="UP000017746">
    <property type="component" value="Chromosome"/>
</dbReference>
<gene>
    <name evidence="2" type="ORF">AFR_06200</name>
</gene>
<sequence>MTQFYPQDPLVSGDFNGWWRRSVWLIRAGWRPMALVQVVVTVPIAAIVIPAFSRFEKEQAEAHRIMETTDLTPGLIFAGWTSLVPVIVIGSLLYLLGQLAVAQLVISLATGRGTALGPAVATAARRTPALLGWFLLAVPVLLISLALCFFPAIYVGAVITILPVVVLVERRRGIGRCFQLFNADLGLSIARIATIIGLTFAASLALTLVTTLVDVVAPNLIGTSLKVLLETSYYIVSGVVVTTMVVTAYADMRSRHERFSSADLI</sequence>
<dbReference type="OrthoDB" id="3296412at2"/>
<dbReference type="KEGG" id="afs:AFR_06200"/>
<evidence type="ECO:0000256" key="1">
    <source>
        <dbReference type="SAM" id="Phobius"/>
    </source>
</evidence>
<dbReference type="PATRIC" id="fig|1246995.3.peg.1259"/>
<name>U5VRP1_9ACTN</name>
<organism evidence="2 3">
    <name type="scientific">Actinoplanes friuliensis DSM 7358</name>
    <dbReference type="NCBI Taxonomy" id="1246995"/>
    <lineage>
        <taxon>Bacteria</taxon>
        <taxon>Bacillati</taxon>
        <taxon>Actinomycetota</taxon>
        <taxon>Actinomycetes</taxon>
        <taxon>Micromonosporales</taxon>
        <taxon>Micromonosporaceae</taxon>
        <taxon>Actinoplanes</taxon>
    </lineage>
</organism>
<dbReference type="EMBL" id="CP006272">
    <property type="protein sequence ID" value="AGZ39529.1"/>
    <property type="molecule type" value="Genomic_DNA"/>
</dbReference>
<evidence type="ECO:0000313" key="2">
    <source>
        <dbReference type="EMBL" id="AGZ39529.1"/>
    </source>
</evidence>
<feature type="transmembrane region" description="Helical" evidence="1">
    <location>
        <begin position="233"/>
        <end position="250"/>
    </location>
</feature>
<dbReference type="HOGENOM" id="CLU_1048184_0_0_11"/>
<keyword evidence="1" id="KW-0812">Transmembrane</keyword>
<feature type="transmembrane region" description="Helical" evidence="1">
    <location>
        <begin position="135"/>
        <end position="168"/>
    </location>
</feature>
<evidence type="ECO:0008006" key="4">
    <source>
        <dbReference type="Google" id="ProtNLM"/>
    </source>
</evidence>
<evidence type="ECO:0000313" key="3">
    <source>
        <dbReference type="Proteomes" id="UP000017746"/>
    </source>
</evidence>
<protein>
    <recommendedName>
        <fullName evidence="4">Glycerophosphoryl diester phosphodiesterase membrane domain-containing protein</fullName>
    </recommendedName>
</protein>
<keyword evidence="3" id="KW-1185">Reference proteome</keyword>